<organism evidence="1 2">
    <name type="scientific">Orrella marina</name>
    <dbReference type="NCBI Taxonomy" id="2163011"/>
    <lineage>
        <taxon>Bacteria</taxon>
        <taxon>Pseudomonadati</taxon>
        <taxon>Pseudomonadota</taxon>
        <taxon>Betaproteobacteria</taxon>
        <taxon>Burkholderiales</taxon>
        <taxon>Alcaligenaceae</taxon>
        <taxon>Orrella</taxon>
    </lineage>
</organism>
<dbReference type="KEGG" id="boz:DBV39_06270"/>
<keyword evidence="2" id="KW-1185">Reference proteome</keyword>
<dbReference type="Proteomes" id="UP000244571">
    <property type="component" value="Chromosome"/>
</dbReference>
<protein>
    <submittedName>
        <fullName evidence="1">Uncharacterized protein</fullName>
    </submittedName>
</protein>
<evidence type="ECO:0000313" key="1">
    <source>
        <dbReference type="EMBL" id="AWB33375.1"/>
    </source>
</evidence>
<accession>A0A2R4XHV7</accession>
<evidence type="ECO:0000313" key="2">
    <source>
        <dbReference type="Proteomes" id="UP000244571"/>
    </source>
</evidence>
<dbReference type="EMBL" id="CP028901">
    <property type="protein sequence ID" value="AWB33375.1"/>
    <property type="molecule type" value="Genomic_DNA"/>
</dbReference>
<dbReference type="AlphaFoldDB" id="A0A2R4XHV7"/>
<proteinExistence type="predicted"/>
<gene>
    <name evidence="1" type="ORF">DBV39_06270</name>
</gene>
<reference evidence="1 2" key="1">
    <citation type="submission" date="2018-04" db="EMBL/GenBank/DDBJ databases">
        <title>Bordetella sp. HZ20 isolated from seawater.</title>
        <authorList>
            <person name="Sun C."/>
        </authorList>
    </citation>
    <scope>NUCLEOTIDE SEQUENCE [LARGE SCALE GENOMIC DNA]</scope>
    <source>
        <strain evidence="1 2">HZ20</strain>
    </source>
</reference>
<sequence>MNSVANARDQSVILSRCMVGAVLYFAYTTDRDLRGCDCLRSGEVILNSFYSRIGPIGLD</sequence>
<name>A0A2R4XHV7_9BURK</name>